<feature type="transmembrane region" description="Helical" evidence="2">
    <location>
        <begin position="412"/>
        <end position="435"/>
    </location>
</feature>
<dbReference type="Proteomes" id="UP001165065">
    <property type="component" value="Unassembled WGS sequence"/>
</dbReference>
<reference evidence="4" key="1">
    <citation type="journal article" date="2023" name="Commun. Biol.">
        <title>Genome analysis of Parmales, the sister group of diatoms, reveals the evolutionary specialization of diatoms from phago-mixotrophs to photoautotrophs.</title>
        <authorList>
            <person name="Ban H."/>
            <person name="Sato S."/>
            <person name="Yoshikawa S."/>
            <person name="Yamada K."/>
            <person name="Nakamura Y."/>
            <person name="Ichinomiya M."/>
            <person name="Sato N."/>
            <person name="Blanc-Mathieu R."/>
            <person name="Endo H."/>
            <person name="Kuwata A."/>
            <person name="Ogata H."/>
        </authorList>
    </citation>
    <scope>NUCLEOTIDE SEQUENCE [LARGE SCALE GENOMIC DNA]</scope>
</reference>
<keyword evidence="2" id="KW-1133">Transmembrane helix</keyword>
<keyword evidence="4" id="KW-1185">Reference proteome</keyword>
<evidence type="ECO:0008006" key="5">
    <source>
        <dbReference type="Google" id="ProtNLM"/>
    </source>
</evidence>
<sequence>MSPTKPSKDPRVFIPPPRTIDYDDLSLTKLREHVIELHEQTKMPVPKGIGRMKKAKLISLITSLPPPPSHESYTIRALNLTLLSVEDAPVLASGHSVDKSLSYNTITSPPPIVYVDGSTVMSRVSHLTDLRRGDHVCVGLNPLRKILRPFDKLLQYLTHLELFPAYHHFVMYDDVHHVEGTVPMTEEGNVAMMCEYSNTPVGAIVQIWEYGIMSLLKSPAPFMRIPLCDYVEGSSPGPAIGVFKVQEDLSDSERDEIVTKMDALLASHETYSFVYRNCEHAAFSFNPRRSVWVSPQVPYLFWNMLRFCMGVVSACCLRGLDPADLKEGNVHRYHMMSIAYHMLATVPVCLQSVIQLMRTIMSMTAKRVRNEVTSTVFWHIIYKESSRAFVAGGLACLCLGLLPKMVEDTGYVKAAVLLCVFAFTLSNGLFNALCFSVVRVMLSTKGEVVVPVIGRRARGGRGRTESNEVEIKEEKRKRASSRGPTKKKL</sequence>
<evidence type="ECO:0000313" key="3">
    <source>
        <dbReference type="EMBL" id="GMI43466.1"/>
    </source>
</evidence>
<dbReference type="EMBL" id="BRYA01001453">
    <property type="protein sequence ID" value="GMI43466.1"/>
    <property type="molecule type" value="Genomic_DNA"/>
</dbReference>
<feature type="transmembrane region" description="Helical" evidence="2">
    <location>
        <begin position="388"/>
        <end position="406"/>
    </location>
</feature>
<feature type="compositionally biased region" description="Basic and acidic residues" evidence="1">
    <location>
        <begin position="462"/>
        <end position="476"/>
    </location>
</feature>
<feature type="region of interest" description="Disordered" evidence="1">
    <location>
        <begin position="458"/>
        <end position="489"/>
    </location>
</feature>
<keyword evidence="2" id="KW-0472">Membrane</keyword>
<evidence type="ECO:0000256" key="1">
    <source>
        <dbReference type="SAM" id="MobiDB-lite"/>
    </source>
</evidence>
<evidence type="ECO:0000313" key="4">
    <source>
        <dbReference type="Proteomes" id="UP001165065"/>
    </source>
</evidence>
<evidence type="ECO:0000256" key="2">
    <source>
        <dbReference type="SAM" id="Phobius"/>
    </source>
</evidence>
<comment type="caution">
    <text evidence="3">The sequence shown here is derived from an EMBL/GenBank/DDBJ whole genome shotgun (WGS) entry which is preliminary data.</text>
</comment>
<dbReference type="OrthoDB" id="409469at2759"/>
<dbReference type="InterPro" id="IPR019793">
    <property type="entry name" value="Peroxidases_heam-ligand_BS"/>
</dbReference>
<accession>A0A9W7GD04</accession>
<name>A0A9W7GD04_9STRA</name>
<feature type="compositionally biased region" description="Basic residues" evidence="1">
    <location>
        <begin position="477"/>
        <end position="489"/>
    </location>
</feature>
<organism evidence="3 4">
    <name type="scientific">Triparma columacea</name>
    <dbReference type="NCBI Taxonomy" id="722753"/>
    <lineage>
        <taxon>Eukaryota</taxon>
        <taxon>Sar</taxon>
        <taxon>Stramenopiles</taxon>
        <taxon>Ochrophyta</taxon>
        <taxon>Bolidophyceae</taxon>
        <taxon>Parmales</taxon>
        <taxon>Triparmaceae</taxon>
        <taxon>Triparma</taxon>
    </lineage>
</organism>
<dbReference type="PROSITE" id="PS00435">
    <property type="entry name" value="PEROXIDASE_1"/>
    <property type="match status" value="1"/>
</dbReference>
<protein>
    <recommendedName>
        <fullName evidence="5">LRAT domain-containing protein</fullName>
    </recommendedName>
</protein>
<gene>
    <name evidence="3" type="ORF">TrCOL_g4293</name>
</gene>
<keyword evidence="2" id="KW-0812">Transmembrane</keyword>
<proteinExistence type="predicted"/>
<dbReference type="AlphaFoldDB" id="A0A9W7GD04"/>
<feature type="transmembrane region" description="Helical" evidence="2">
    <location>
        <begin position="340"/>
        <end position="360"/>
    </location>
</feature>